<evidence type="ECO:0000259" key="2">
    <source>
        <dbReference type="SMART" id="SM01321"/>
    </source>
</evidence>
<evidence type="ECO:0000313" key="4">
    <source>
        <dbReference type="Proteomes" id="UP000284605"/>
    </source>
</evidence>
<feature type="compositionally biased region" description="Basic residues" evidence="1">
    <location>
        <begin position="216"/>
        <end position="226"/>
    </location>
</feature>
<comment type="caution">
    <text evidence="3">The sequence shown here is derived from an EMBL/GenBank/DDBJ whole genome shotgun (WGS) entry which is preliminary data.</text>
</comment>
<evidence type="ECO:0000313" key="3">
    <source>
        <dbReference type="EMBL" id="RJF87103.1"/>
    </source>
</evidence>
<dbReference type="RefSeq" id="WP_119777746.1">
    <property type="nucleotide sequence ID" value="NZ_QYUK01000011.1"/>
</dbReference>
<dbReference type="GO" id="GO:0006313">
    <property type="term" value="P:DNA transposition"/>
    <property type="evidence" value="ECO:0007669"/>
    <property type="project" value="InterPro"/>
</dbReference>
<dbReference type="PANTHER" id="PTHR34322:SF2">
    <property type="entry name" value="TRANSPOSASE IS200-LIKE DOMAIN-CONTAINING PROTEIN"/>
    <property type="match status" value="1"/>
</dbReference>
<name>A0A418WAN0_9PROT</name>
<dbReference type="SUPFAM" id="SSF143422">
    <property type="entry name" value="Transposase IS200-like"/>
    <property type="match status" value="1"/>
</dbReference>
<dbReference type="Pfam" id="PF01797">
    <property type="entry name" value="Y1_Tnp"/>
    <property type="match status" value="1"/>
</dbReference>
<protein>
    <submittedName>
        <fullName evidence="3">Transposase</fullName>
    </submittedName>
</protein>
<organism evidence="3 4">
    <name type="scientific">Oleomonas cavernae</name>
    <dbReference type="NCBI Taxonomy" id="2320859"/>
    <lineage>
        <taxon>Bacteria</taxon>
        <taxon>Pseudomonadati</taxon>
        <taxon>Pseudomonadota</taxon>
        <taxon>Alphaproteobacteria</taxon>
        <taxon>Acetobacterales</taxon>
        <taxon>Acetobacteraceae</taxon>
        <taxon>Oleomonas</taxon>
    </lineage>
</organism>
<gene>
    <name evidence="3" type="ORF">D3874_08755</name>
</gene>
<dbReference type="Proteomes" id="UP000284605">
    <property type="component" value="Unassembled WGS sequence"/>
</dbReference>
<reference evidence="3 4" key="1">
    <citation type="submission" date="2018-09" db="EMBL/GenBank/DDBJ databases">
        <authorList>
            <person name="Zhu H."/>
        </authorList>
    </citation>
    <scope>NUCLEOTIDE SEQUENCE [LARGE SCALE GENOMIC DNA]</scope>
    <source>
        <strain evidence="3 4">K1W22B-8</strain>
    </source>
</reference>
<feature type="region of interest" description="Disordered" evidence="1">
    <location>
        <begin position="216"/>
        <end position="236"/>
    </location>
</feature>
<feature type="domain" description="Transposase IS200-like" evidence="2">
    <location>
        <begin position="9"/>
        <end position="124"/>
    </location>
</feature>
<dbReference type="InterPro" id="IPR002686">
    <property type="entry name" value="Transposase_17"/>
</dbReference>
<dbReference type="SMART" id="SM01321">
    <property type="entry name" value="Y1_Tnp"/>
    <property type="match status" value="1"/>
</dbReference>
<dbReference type="AlphaFoldDB" id="A0A418WAN0"/>
<dbReference type="GO" id="GO:0004803">
    <property type="term" value="F:transposase activity"/>
    <property type="evidence" value="ECO:0007669"/>
    <property type="project" value="InterPro"/>
</dbReference>
<proteinExistence type="predicted"/>
<keyword evidence="4" id="KW-1185">Reference proteome</keyword>
<dbReference type="OrthoDB" id="9794403at2"/>
<evidence type="ECO:0000256" key="1">
    <source>
        <dbReference type="SAM" id="MobiDB-lite"/>
    </source>
</evidence>
<dbReference type="Gene3D" id="3.30.70.1290">
    <property type="entry name" value="Transposase IS200-like"/>
    <property type="match status" value="1"/>
</dbReference>
<dbReference type="GO" id="GO:0003677">
    <property type="term" value="F:DNA binding"/>
    <property type="evidence" value="ECO:0007669"/>
    <property type="project" value="InterPro"/>
</dbReference>
<sequence>MPRRPRVILPGASLHLIQRGNNRSACFFAEADYRFYLDHLAEQAQRHACAIHAWCLMTNHVHLLLTPAAPENAGHLMKGLGQRYVQYVNRRYGRSGTLWEGRFRSCLLQEEAYVLACHRYIELNPVRAGITAHPGDYPWSSYRVNAQGDGSALATAHPLYRALGADQAACAKEYRALFRGRLSADLVEQIRQATNGNYALGTPRFAAEVEATLGRRATRGRAGRPKRLAESEAGSG</sequence>
<dbReference type="InterPro" id="IPR036515">
    <property type="entry name" value="Transposase_17_sf"/>
</dbReference>
<dbReference type="EMBL" id="QYUK01000011">
    <property type="protein sequence ID" value="RJF87103.1"/>
    <property type="molecule type" value="Genomic_DNA"/>
</dbReference>
<accession>A0A418WAN0</accession>
<dbReference type="PANTHER" id="PTHR34322">
    <property type="entry name" value="TRANSPOSASE, Y1_TNP DOMAIN-CONTAINING"/>
    <property type="match status" value="1"/>
</dbReference>